<evidence type="ECO:0000313" key="2">
    <source>
        <dbReference type="Proteomes" id="UP000831701"/>
    </source>
</evidence>
<reference evidence="1" key="1">
    <citation type="submission" date="2022-04" db="EMBL/GenBank/DDBJ databases">
        <title>Jade perch genome.</title>
        <authorList>
            <person name="Chao B."/>
        </authorList>
    </citation>
    <scope>NUCLEOTIDE SEQUENCE</scope>
    <source>
        <strain evidence="1">CB-2022</strain>
    </source>
</reference>
<evidence type="ECO:0000313" key="1">
    <source>
        <dbReference type="EMBL" id="KAI3356663.1"/>
    </source>
</evidence>
<protein>
    <submittedName>
        <fullName evidence="1">Uncharacterized protein</fullName>
    </submittedName>
</protein>
<comment type="caution">
    <text evidence="1">The sequence shown here is derived from an EMBL/GenBank/DDBJ whole genome shotgun (WGS) entry which is preliminary data.</text>
</comment>
<organism evidence="1 2">
    <name type="scientific">Scortum barcoo</name>
    <name type="common">barcoo grunter</name>
    <dbReference type="NCBI Taxonomy" id="214431"/>
    <lineage>
        <taxon>Eukaryota</taxon>
        <taxon>Metazoa</taxon>
        <taxon>Chordata</taxon>
        <taxon>Craniata</taxon>
        <taxon>Vertebrata</taxon>
        <taxon>Euteleostomi</taxon>
        <taxon>Actinopterygii</taxon>
        <taxon>Neopterygii</taxon>
        <taxon>Teleostei</taxon>
        <taxon>Neoteleostei</taxon>
        <taxon>Acanthomorphata</taxon>
        <taxon>Eupercaria</taxon>
        <taxon>Centrarchiformes</taxon>
        <taxon>Terapontoidei</taxon>
        <taxon>Terapontidae</taxon>
        <taxon>Scortum</taxon>
    </lineage>
</organism>
<name>A0ACB8VQ85_9TELE</name>
<keyword evidence="2" id="KW-1185">Reference proteome</keyword>
<dbReference type="Proteomes" id="UP000831701">
    <property type="component" value="Chromosome 19"/>
</dbReference>
<gene>
    <name evidence="1" type="ORF">L3Q82_003304</name>
</gene>
<dbReference type="EMBL" id="CM041549">
    <property type="protein sequence ID" value="KAI3356663.1"/>
    <property type="molecule type" value="Genomic_DNA"/>
</dbReference>
<sequence>MNCTGETKEIVVDFRRTRPQHAPLTINGATVERLSSTKFLGVHITEDLSWTINTTSLAKKTNQRLYFQETWKPSCAPLLTSGITVWYEACLLRVLPEEDLQFIVRGAEKIVGASLPSLQDIYTSRLTRKALCITLGTPPTRHTASSACCHQEGACVGQDQQTEGRLLVQQAVRMLNSLPALPPFQELSMNTAHLVKKAQQRLFFLRKLKHVLDSPLSS</sequence>
<accession>A0ACB8VQ85</accession>
<proteinExistence type="predicted"/>